<evidence type="ECO:0000256" key="1">
    <source>
        <dbReference type="SAM" id="MobiDB-lite"/>
    </source>
</evidence>
<feature type="compositionally biased region" description="Low complexity" evidence="1">
    <location>
        <begin position="40"/>
        <end position="52"/>
    </location>
</feature>
<feature type="region of interest" description="Disordered" evidence="1">
    <location>
        <begin position="1"/>
        <end position="81"/>
    </location>
</feature>
<name>A0A840PLK6_9ACTN</name>
<feature type="compositionally biased region" description="Polar residues" evidence="1">
    <location>
        <begin position="1"/>
        <end position="10"/>
    </location>
</feature>
<accession>A0A840PLK6</accession>
<proteinExistence type="predicted"/>
<feature type="compositionally biased region" description="Pro residues" evidence="1">
    <location>
        <begin position="15"/>
        <end position="30"/>
    </location>
</feature>
<dbReference type="Proteomes" id="UP000578449">
    <property type="component" value="Unassembled WGS sequence"/>
</dbReference>
<protein>
    <submittedName>
        <fullName evidence="2">Uncharacterized protein</fullName>
    </submittedName>
</protein>
<reference evidence="2 3" key="1">
    <citation type="submission" date="2020-08" db="EMBL/GenBank/DDBJ databases">
        <title>Genomic Encyclopedia of Type Strains, Phase IV (KMG-IV): sequencing the most valuable type-strain genomes for metagenomic binning, comparative biology and taxonomic classification.</title>
        <authorList>
            <person name="Goeker M."/>
        </authorList>
    </citation>
    <scope>NUCLEOTIDE SEQUENCE [LARGE SCALE GENOMIC DNA]</scope>
    <source>
        <strain evidence="2 3">DSM 45615</strain>
    </source>
</reference>
<dbReference type="AlphaFoldDB" id="A0A840PLK6"/>
<organism evidence="2 3">
    <name type="scientific">Thermocatellispora tengchongensis</name>
    <dbReference type="NCBI Taxonomy" id="1073253"/>
    <lineage>
        <taxon>Bacteria</taxon>
        <taxon>Bacillati</taxon>
        <taxon>Actinomycetota</taxon>
        <taxon>Actinomycetes</taxon>
        <taxon>Streptosporangiales</taxon>
        <taxon>Streptosporangiaceae</taxon>
        <taxon>Thermocatellispora</taxon>
    </lineage>
</organism>
<comment type="caution">
    <text evidence="2">The sequence shown here is derived from an EMBL/GenBank/DDBJ whole genome shotgun (WGS) entry which is preliminary data.</text>
</comment>
<feature type="region of interest" description="Disordered" evidence="1">
    <location>
        <begin position="144"/>
        <end position="180"/>
    </location>
</feature>
<dbReference type="EMBL" id="JACHGN010000025">
    <property type="protein sequence ID" value="MBB5138681.1"/>
    <property type="molecule type" value="Genomic_DNA"/>
</dbReference>
<evidence type="ECO:0000313" key="2">
    <source>
        <dbReference type="EMBL" id="MBB5138681.1"/>
    </source>
</evidence>
<evidence type="ECO:0000313" key="3">
    <source>
        <dbReference type="Proteomes" id="UP000578449"/>
    </source>
</evidence>
<gene>
    <name evidence="2" type="ORF">HNP84_008439</name>
</gene>
<feature type="compositionally biased region" description="Low complexity" evidence="1">
    <location>
        <begin position="170"/>
        <end position="180"/>
    </location>
</feature>
<sequence length="506" mass="53413">MRADTGNSDSFTPARPTPPRPRFIAPPPSLRPRRGHLPQASAAPTPHTAPPSVVFGAAHCPSPAPRRGTRQGARGPLSGREPCPRCAGPAVGCVGAVPLAMLAALRRRREPSARRTLLRPRPVRRGTLPRLRLRRGIRQVPGAFAAASAARPRHPARSPARSARHPAQPPAHGAAPARGAWAPCRRRQPCPRCAVPCRRPRSVPCLLDACGDQVLSSAVTGDTLGRVASGSSPRAWAPRAAPDFVRAASARVFAAGAGVLRRASLPGLASFGAAPTLGVPEALCNRHQSCAVLHPLECPWPLPRASAAPRGARPAVGHVRCRALPGARRPRCGRSRRRFLRRFAAGVNRWRRPGPSSAAFGGALRRVASGSSPRHGPHLPGVPMAGVGVLRCLSGVPAWLVRRRLARLGSPGPGRVWCHARRRRLPAPLASRLPWWPWGAGARAFGGVCARLVASGAVLAWPGGFGAVWRSQGLLRPSYGLLRTAGGRTHRVRGWGIGLTGLCAGL</sequence>
<keyword evidence="3" id="KW-1185">Reference proteome</keyword>